<dbReference type="PANTHER" id="PTHR30050:SF5">
    <property type="entry name" value="DNAA REGULATORY INACTIVATOR HDA"/>
    <property type="match status" value="1"/>
</dbReference>
<feature type="domain" description="Hda lid" evidence="1">
    <location>
        <begin position="170"/>
        <end position="234"/>
    </location>
</feature>
<reference evidence="2 3" key="1">
    <citation type="submission" date="2016-04" db="EMBL/GenBank/DDBJ databases">
        <title>Acidithiobacillus ferrooxidans genome sequencing and assembly.</title>
        <authorList>
            <person name="Zhou Z."/>
        </authorList>
    </citation>
    <scope>NUCLEOTIDE SEQUENCE [LARGE SCALE GENOMIC DNA]</scope>
    <source>
        <strain evidence="2 3">BY0502</strain>
    </source>
</reference>
<dbReference type="InterPro" id="IPR027417">
    <property type="entry name" value="P-loop_NTPase"/>
</dbReference>
<accession>A0A179B9E1</accession>
<dbReference type="InterPro" id="IPR055199">
    <property type="entry name" value="Hda_lid"/>
</dbReference>
<dbReference type="GO" id="GO:0032297">
    <property type="term" value="P:negative regulation of DNA-templated DNA replication initiation"/>
    <property type="evidence" value="ECO:0007669"/>
    <property type="project" value="InterPro"/>
</dbReference>
<dbReference type="AlphaFoldDB" id="A0A179B9E1"/>
<dbReference type="RefSeq" id="WP_064219809.1">
    <property type="nucleotide sequence ID" value="NZ_LVXZ01000181.1"/>
</dbReference>
<comment type="caution">
    <text evidence="2">The sequence shown here is derived from an EMBL/GenBank/DDBJ whole genome shotgun (WGS) entry which is preliminary data.</text>
</comment>
<dbReference type="InterPro" id="IPR017788">
    <property type="entry name" value="Hda"/>
</dbReference>
<dbReference type="Proteomes" id="UP000078302">
    <property type="component" value="Unassembled WGS sequence"/>
</dbReference>
<protein>
    <submittedName>
        <fullName evidence="2">DnaA regulatory inactivator Hda</fullName>
    </submittedName>
</protein>
<name>A0A179B9E1_ACIFR</name>
<sequence>MSETRQRILPLGVKSQASLEDFYPHPNAEALRAVFNLVTERERQSFCLYLYGPAGVGKSHLLLGAASAVAGWAPYIDCGDITNPFNTIMDPAMFSSLAGAPLLCLDNVESWAGQRDKETFFFDLYNERMGCGRPLLLAGRQAAQLTDWVLPDWASRVSAGLQYALRFPGDAEKRIILQEMAQRRGLQIGVDAALYLLRHYPRDLGALDRMLSVLDTRSWEQQREVTIPFIRLCLAAENLR</sequence>
<proteinExistence type="predicted"/>
<evidence type="ECO:0000259" key="1">
    <source>
        <dbReference type="Pfam" id="PF22688"/>
    </source>
</evidence>
<evidence type="ECO:0000313" key="2">
    <source>
        <dbReference type="EMBL" id="OAP87979.1"/>
    </source>
</evidence>
<keyword evidence="3" id="KW-1185">Reference proteome</keyword>
<dbReference type="GO" id="GO:0006270">
    <property type="term" value="P:DNA replication initiation"/>
    <property type="evidence" value="ECO:0007669"/>
    <property type="project" value="TreeGrafter"/>
</dbReference>
<gene>
    <name evidence="2" type="ORF">A4H96_11985</name>
</gene>
<dbReference type="EMBL" id="LVXZ01000181">
    <property type="protein sequence ID" value="OAP87979.1"/>
    <property type="molecule type" value="Genomic_DNA"/>
</dbReference>
<organism evidence="2 3">
    <name type="scientific">Acidithiobacillus ferrooxidans</name>
    <name type="common">Thiobacillus ferrooxidans</name>
    <dbReference type="NCBI Taxonomy" id="920"/>
    <lineage>
        <taxon>Bacteria</taxon>
        <taxon>Pseudomonadati</taxon>
        <taxon>Pseudomonadota</taxon>
        <taxon>Acidithiobacillia</taxon>
        <taxon>Acidithiobacillales</taxon>
        <taxon>Acidithiobacillaceae</taxon>
        <taxon>Acidithiobacillus</taxon>
    </lineage>
</organism>
<dbReference type="Pfam" id="PF22688">
    <property type="entry name" value="Hda_lid"/>
    <property type="match status" value="1"/>
</dbReference>
<evidence type="ECO:0000313" key="3">
    <source>
        <dbReference type="Proteomes" id="UP000078302"/>
    </source>
</evidence>
<dbReference type="Gene3D" id="1.10.8.60">
    <property type="match status" value="1"/>
</dbReference>
<dbReference type="PANTHER" id="PTHR30050">
    <property type="entry name" value="CHROMOSOMAL REPLICATION INITIATOR PROTEIN DNAA"/>
    <property type="match status" value="1"/>
</dbReference>
<dbReference type="OrthoDB" id="5295356at2"/>
<dbReference type="SUPFAM" id="SSF52540">
    <property type="entry name" value="P-loop containing nucleoside triphosphate hydrolases"/>
    <property type="match status" value="1"/>
</dbReference>
<dbReference type="NCBIfam" id="TIGR03420">
    <property type="entry name" value="DnaA_homol_Hda"/>
    <property type="match status" value="1"/>
</dbReference>
<dbReference type="Gene3D" id="3.40.50.300">
    <property type="entry name" value="P-loop containing nucleotide triphosphate hydrolases"/>
    <property type="match status" value="1"/>
</dbReference>